<reference evidence="2 3" key="1">
    <citation type="submission" date="2019-11" db="EMBL/GenBank/DDBJ databases">
        <title>Novel species isolated from a subtropical stream in China.</title>
        <authorList>
            <person name="Lu H."/>
        </authorList>
    </citation>
    <scope>NUCLEOTIDE SEQUENCE [LARGE SCALE GENOMIC DNA]</scope>
    <source>
        <strain evidence="2 3">FT80W</strain>
    </source>
</reference>
<evidence type="ECO:0000313" key="3">
    <source>
        <dbReference type="Proteomes" id="UP000433309"/>
    </source>
</evidence>
<dbReference type="AlphaFoldDB" id="A0A6I2KSY9"/>
<dbReference type="GO" id="GO:0006310">
    <property type="term" value="P:DNA recombination"/>
    <property type="evidence" value="ECO:0007669"/>
    <property type="project" value="UniProtKB-KW"/>
</dbReference>
<sequence>MANRKKALLSHIWNFTRNKGLTKLPNPCAGIKGFQEEGRDVYIEDHIYNAVWAVADQGLQDAMDIAYLSAQRKGDLLDFNRSDLKDGHLPVEQNKTGKKIRIAVEGQLEAVVTESTAARWPG</sequence>
<evidence type="ECO:0000313" key="2">
    <source>
        <dbReference type="EMBL" id="MRW88888.1"/>
    </source>
</evidence>
<keyword evidence="1" id="KW-0233">DNA recombination</keyword>
<dbReference type="InterPro" id="IPR011010">
    <property type="entry name" value="DNA_brk_join_enz"/>
</dbReference>
<dbReference type="Gene3D" id="1.10.443.10">
    <property type="entry name" value="Intergrase catalytic core"/>
    <property type="match status" value="1"/>
</dbReference>
<accession>A0A6I2KSY9</accession>
<name>A0A6I2KSY9_9BURK</name>
<dbReference type="SUPFAM" id="SSF56349">
    <property type="entry name" value="DNA breaking-rejoining enzymes"/>
    <property type="match status" value="1"/>
</dbReference>
<dbReference type="RefSeq" id="WP_154372834.1">
    <property type="nucleotide sequence ID" value="NZ_WKJK01000001.1"/>
</dbReference>
<dbReference type="Proteomes" id="UP000433309">
    <property type="component" value="Unassembled WGS sequence"/>
</dbReference>
<dbReference type="GO" id="GO:0015074">
    <property type="term" value="P:DNA integration"/>
    <property type="evidence" value="ECO:0007669"/>
    <property type="project" value="InterPro"/>
</dbReference>
<evidence type="ECO:0000256" key="1">
    <source>
        <dbReference type="ARBA" id="ARBA00023172"/>
    </source>
</evidence>
<gene>
    <name evidence="2" type="ORF">GJ699_02705</name>
</gene>
<dbReference type="EMBL" id="WKJK01000001">
    <property type="protein sequence ID" value="MRW88888.1"/>
    <property type="molecule type" value="Genomic_DNA"/>
</dbReference>
<evidence type="ECO:0008006" key="4">
    <source>
        <dbReference type="Google" id="ProtNLM"/>
    </source>
</evidence>
<dbReference type="GO" id="GO:0003677">
    <property type="term" value="F:DNA binding"/>
    <property type="evidence" value="ECO:0007669"/>
    <property type="project" value="InterPro"/>
</dbReference>
<dbReference type="InterPro" id="IPR013762">
    <property type="entry name" value="Integrase-like_cat_sf"/>
</dbReference>
<comment type="caution">
    <text evidence="2">The sequence shown here is derived from an EMBL/GenBank/DDBJ whole genome shotgun (WGS) entry which is preliminary data.</text>
</comment>
<protein>
    <recommendedName>
        <fullName evidence="4">Tyrosine-type recombinase/integrase</fullName>
    </recommendedName>
</protein>
<proteinExistence type="predicted"/>
<keyword evidence="3" id="KW-1185">Reference proteome</keyword>
<organism evidence="2 3">
    <name type="scientific">Duganella guangzhouensis</name>
    <dbReference type="NCBI Taxonomy" id="2666084"/>
    <lineage>
        <taxon>Bacteria</taxon>
        <taxon>Pseudomonadati</taxon>
        <taxon>Pseudomonadota</taxon>
        <taxon>Betaproteobacteria</taxon>
        <taxon>Burkholderiales</taxon>
        <taxon>Oxalobacteraceae</taxon>
        <taxon>Telluria group</taxon>
        <taxon>Duganella</taxon>
    </lineage>
</organism>